<keyword evidence="4 10" id="KW-1133">Transmembrane helix</keyword>
<dbReference type="PRINTS" id="PR00762">
    <property type="entry name" value="CLCHANNEL"/>
</dbReference>
<keyword evidence="7" id="KW-0869">Chloride channel</keyword>
<keyword evidence="6 10" id="KW-0472">Membrane</keyword>
<dbReference type="InterPro" id="IPR014743">
    <property type="entry name" value="Cl-channel_core"/>
</dbReference>
<feature type="transmembrane region" description="Helical" evidence="10">
    <location>
        <begin position="306"/>
        <end position="324"/>
    </location>
</feature>
<dbReference type="Proteomes" id="UP000289841">
    <property type="component" value="Chromosome"/>
</dbReference>
<keyword evidence="3 10" id="KW-0812">Transmembrane</keyword>
<reference evidence="11 12" key="1">
    <citation type="submission" date="2019-01" db="EMBL/GenBank/DDBJ databases">
        <authorList>
            <consortium name="Pathogen Informatics"/>
        </authorList>
    </citation>
    <scope>NUCLEOTIDE SEQUENCE [LARGE SCALE GENOMIC DNA]</scope>
    <source>
        <strain evidence="11 12">NCTC10138</strain>
    </source>
</reference>
<feature type="transmembrane region" description="Helical" evidence="10">
    <location>
        <begin position="56"/>
        <end position="76"/>
    </location>
</feature>
<evidence type="ECO:0000256" key="9">
    <source>
        <dbReference type="ARBA" id="ARBA00023303"/>
    </source>
</evidence>
<evidence type="ECO:0000256" key="8">
    <source>
        <dbReference type="ARBA" id="ARBA00023214"/>
    </source>
</evidence>
<name>A0A449BDE6_HAPAX</name>
<feature type="transmembrane region" description="Helical" evidence="10">
    <location>
        <begin position="367"/>
        <end position="390"/>
    </location>
</feature>
<organism evidence="11 12">
    <name type="scientific">Haploplasma axanthum</name>
    <name type="common">Acholeplasma axanthum</name>
    <dbReference type="NCBI Taxonomy" id="29552"/>
    <lineage>
        <taxon>Bacteria</taxon>
        <taxon>Bacillati</taxon>
        <taxon>Mycoplasmatota</taxon>
        <taxon>Mollicutes</taxon>
        <taxon>Acholeplasmatales</taxon>
        <taxon>Acholeplasmataceae</taxon>
        <taxon>Haploplasma</taxon>
    </lineage>
</organism>
<sequence length="531" mass="58713">MNHMKNSWNNVLKVILFYGVITGIVSGLILYGFRYIANYFSQYSKDIYIFVRNNPLYIPLFFGGLIFIAFLISTIIDRVPSTAGGAIPRTAGLVRGLLTFKWLPTLIFTMISTLLVFLGGFPLGIEGASVLIGTSISEGVNETLHTKPAFKRYILTSGTSAGFSFATGSLMAGIIFPLEEMHKKFSWMLLTAAMSGAVFSTIVTRSLDAIFNKGSVFFPIQQITAMPIKYLWIAPLIGLITGLFVSLFNYLIELIGKISSERLKNVKRFYKILFAIIIIGIIGLLLPENLGNGHHNIIIELLNNPVHFSLLVLVLLFAAKIITITLSSGSAVTGGLFIPVLVIGVLIGAISNVFLVKMGFNPEYSTAIILIAMGAFFAASMDAPITTLLFIVEASLHVETTLYIVIAIFVSMIVAHLFHAKPLNEIVLKKMMKEQDRNRVWHMYEIKGIINDNAFVVNKTVRDILWPANCLIKELVQSDATNRTNIMVHGGDRVLSNGDHVIFQVQSYNLDETITKLESLVGTQKFDVELK</sequence>
<dbReference type="OrthoDB" id="9812438at2"/>
<evidence type="ECO:0000313" key="12">
    <source>
        <dbReference type="Proteomes" id="UP000289841"/>
    </source>
</evidence>
<feature type="transmembrane region" description="Helical" evidence="10">
    <location>
        <begin position="153"/>
        <end position="178"/>
    </location>
</feature>
<gene>
    <name evidence="11" type="primary">clcA</name>
    <name evidence="11" type="ORF">NCTC10138_00856</name>
</gene>
<evidence type="ECO:0000256" key="5">
    <source>
        <dbReference type="ARBA" id="ARBA00023065"/>
    </source>
</evidence>
<evidence type="ECO:0000256" key="2">
    <source>
        <dbReference type="ARBA" id="ARBA00022448"/>
    </source>
</evidence>
<dbReference type="Pfam" id="PF00654">
    <property type="entry name" value="Voltage_CLC"/>
    <property type="match status" value="1"/>
</dbReference>
<dbReference type="PANTHER" id="PTHR43427">
    <property type="entry name" value="CHLORIDE CHANNEL PROTEIN CLC-E"/>
    <property type="match status" value="1"/>
</dbReference>
<evidence type="ECO:0000256" key="10">
    <source>
        <dbReference type="SAM" id="Phobius"/>
    </source>
</evidence>
<dbReference type="InterPro" id="IPR001807">
    <property type="entry name" value="ClC"/>
</dbReference>
<feature type="transmembrane region" description="Helical" evidence="10">
    <location>
        <begin position="185"/>
        <end position="207"/>
    </location>
</feature>
<evidence type="ECO:0000256" key="1">
    <source>
        <dbReference type="ARBA" id="ARBA00004141"/>
    </source>
</evidence>
<feature type="transmembrane region" description="Helical" evidence="10">
    <location>
        <begin position="402"/>
        <end position="420"/>
    </location>
</feature>
<dbReference type="GO" id="GO:0034707">
    <property type="term" value="C:chloride channel complex"/>
    <property type="evidence" value="ECO:0007669"/>
    <property type="project" value="UniProtKB-KW"/>
</dbReference>
<keyword evidence="5" id="KW-0406">Ion transport</keyword>
<feature type="transmembrane region" description="Helical" evidence="10">
    <location>
        <begin position="336"/>
        <end position="355"/>
    </location>
</feature>
<evidence type="ECO:0000256" key="3">
    <source>
        <dbReference type="ARBA" id="ARBA00022692"/>
    </source>
</evidence>
<feature type="transmembrane region" description="Helical" evidence="10">
    <location>
        <begin position="269"/>
        <end position="286"/>
    </location>
</feature>
<dbReference type="KEGG" id="aaxa:NCTC10138_00856"/>
<dbReference type="PANTHER" id="PTHR43427:SF6">
    <property type="entry name" value="CHLORIDE CHANNEL PROTEIN CLC-E"/>
    <property type="match status" value="1"/>
</dbReference>
<keyword evidence="2" id="KW-0813">Transport</keyword>
<keyword evidence="9" id="KW-0407">Ion channel</keyword>
<feature type="transmembrane region" description="Helical" evidence="10">
    <location>
        <begin position="12"/>
        <end position="36"/>
    </location>
</feature>
<dbReference type="GO" id="GO:0005254">
    <property type="term" value="F:chloride channel activity"/>
    <property type="evidence" value="ECO:0007669"/>
    <property type="project" value="UniProtKB-KW"/>
</dbReference>
<dbReference type="Gene3D" id="3.30.70.1450">
    <property type="entry name" value="Regulator of K+ conductance, C-terminal domain"/>
    <property type="match status" value="1"/>
</dbReference>
<dbReference type="STRING" id="1278311.GCA_000428705_01401"/>
<evidence type="ECO:0000256" key="6">
    <source>
        <dbReference type="ARBA" id="ARBA00023136"/>
    </source>
</evidence>
<dbReference type="Gene3D" id="1.10.3080.10">
    <property type="entry name" value="Clc chloride channel"/>
    <property type="match status" value="1"/>
</dbReference>
<feature type="transmembrane region" description="Helical" evidence="10">
    <location>
        <begin position="97"/>
        <end position="121"/>
    </location>
</feature>
<keyword evidence="12" id="KW-1185">Reference proteome</keyword>
<evidence type="ECO:0000313" key="11">
    <source>
        <dbReference type="EMBL" id="VEU80483.1"/>
    </source>
</evidence>
<dbReference type="SUPFAM" id="SSF81340">
    <property type="entry name" value="Clc chloride channel"/>
    <property type="match status" value="1"/>
</dbReference>
<comment type="subcellular location">
    <subcellularLocation>
        <location evidence="1">Membrane</location>
        <topology evidence="1">Multi-pass membrane protein</topology>
    </subcellularLocation>
</comment>
<dbReference type="EMBL" id="LR215048">
    <property type="protein sequence ID" value="VEU80483.1"/>
    <property type="molecule type" value="Genomic_DNA"/>
</dbReference>
<dbReference type="InterPro" id="IPR050368">
    <property type="entry name" value="ClC-type_chloride_channel"/>
</dbReference>
<evidence type="ECO:0000256" key="4">
    <source>
        <dbReference type="ARBA" id="ARBA00022989"/>
    </source>
</evidence>
<keyword evidence="8" id="KW-0868">Chloride</keyword>
<feature type="transmembrane region" description="Helical" evidence="10">
    <location>
        <begin position="227"/>
        <end position="248"/>
    </location>
</feature>
<dbReference type="InterPro" id="IPR036721">
    <property type="entry name" value="RCK_C_sf"/>
</dbReference>
<protein>
    <submittedName>
        <fullName evidence="11">H(+)/Cl(-) exchange transporter ClcA</fullName>
    </submittedName>
</protein>
<dbReference type="RefSeq" id="WP_026390845.1">
    <property type="nucleotide sequence ID" value="NZ_LR215048.1"/>
</dbReference>
<dbReference type="GO" id="GO:0006813">
    <property type="term" value="P:potassium ion transport"/>
    <property type="evidence" value="ECO:0007669"/>
    <property type="project" value="InterPro"/>
</dbReference>
<accession>A0A449BDE6</accession>
<evidence type="ECO:0000256" key="7">
    <source>
        <dbReference type="ARBA" id="ARBA00023173"/>
    </source>
</evidence>
<proteinExistence type="predicted"/>
<dbReference type="AlphaFoldDB" id="A0A449BDE6"/>